<dbReference type="GO" id="GO:0008270">
    <property type="term" value="F:zinc ion binding"/>
    <property type="evidence" value="ECO:0007669"/>
    <property type="project" value="UniProtKB-KW"/>
</dbReference>
<evidence type="ECO:0000256" key="6">
    <source>
        <dbReference type="ARBA" id="ARBA00022833"/>
    </source>
</evidence>
<evidence type="ECO:0000256" key="2">
    <source>
        <dbReference type="ARBA" id="ARBA00022723"/>
    </source>
</evidence>
<keyword evidence="5" id="KW-0833">Ubl conjugation pathway</keyword>
<evidence type="ECO:0000256" key="5">
    <source>
        <dbReference type="ARBA" id="ARBA00022786"/>
    </source>
</evidence>
<accession>A0A6C0ELZ5</accession>
<organism evidence="9">
    <name type="scientific">viral metagenome</name>
    <dbReference type="NCBI Taxonomy" id="1070528"/>
    <lineage>
        <taxon>unclassified sequences</taxon>
        <taxon>metagenomes</taxon>
        <taxon>organismal metagenomes</taxon>
    </lineage>
</organism>
<keyword evidence="6" id="KW-0862">Zinc</keyword>
<evidence type="ECO:0000313" key="9">
    <source>
        <dbReference type="EMBL" id="QHT29360.1"/>
    </source>
</evidence>
<evidence type="ECO:0000256" key="7">
    <source>
        <dbReference type="SAM" id="Coils"/>
    </source>
</evidence>
<name>A0A6C0ELZ5_9ZZZZ</name>
<keyword evidence="7" id="KW-0175">Coiled coil</keyword>
<dbReference type="PROSITE" id="PS51873">
    <property type="entry name" value="TRIAD"/>
    <property type="match status" value="1"/>
</dbReference>
<dbReference type="GO" id="GO:0004842">
    <property type="term" value="F:ubiquitin-protein transferase activity"/>
    <property type="evidence" value="ECO:0007669"/>
    <property type="project" value="InterPro"/>
</dbReference>
<keyword evidence="2" id="KW-0479">Metal-binding</keyword>
<keyword evidence="1" id="KW-0808">Transferase</keyword>
<keyword evidence="3" id="KW-0677">Repeat</keyword>
<evidence type="ECO:0000256" key="3">
    <source>
        <dbReference type="ARBA" id="ARBA00022737"/>
    </source>
</evidence>
<dbReference type="AlphaFoldDB" id="A0A6C0ELZ5"/>
<dbReference type="InterPro" id="IPR044066">
    <property type="entry name" value="TRIAD_supradom"/>
</dbReference>
<evidence type="ECO:0000259" key="8">
    <source>
        <dbReference type="PROSITE" id="PS51873"/>
    </source>
</evidence>
<evidence type="ECO:0000256" key="4">
    <source>
        <dbReference type="ARBA" id="ARBA00022771"/>
    </source>
</evidence>
<sequence length="429" mass="49790">MDDCPICVCRKRVSSWISCPKCHFSCCASCTKRYLLDSKDINPKCMSCSTQWDFEFVAKNTDIKFHNDEYRNMRAKLIMERERSLLPGTQPLVAEARCKRDMKNELEKINKDIKMYEDLLREARKRKRVLWNGKNLMPTKPEEASKNKRFIGRCPAKECKGYLDDEFNCGICGKKACPTCRQPIHKNECDKDDVETAKLLAKGTKPCPSCSVPIFKIDGCSQMFCVSCHTAFDWESGMIEKGVIHNPHYYAWQKQLNGGHAPRRVGEVRCGGPVEIALLIEKMGKVDVEESIREWVLNAHRVVYHIRHVVLPKYPGTEPNNQDLRIKYLLGDLTEKRWLSEIKRREKKREKDSAINLVLRMCCDTIDDLLHNIVATESNDVPVILIQISQLRRYVSKSLKRIQKRFENKVPMISGKWEVTEPGIRKHRR</sequence>
<dbReference type="GO" id="GO:0016567">
    <property type="term" value="P:protein ubiquitination"/>
    <property type="evidence" value="ECO:0007669"/>
    <property type="project" value="InterPro"/>
</dbReference>
<proteinExistence type="predicted"/>
<dbReference type="Gene3D" id="1.20.120.1750">
    <property type="match status" value="1"/>
</dbReference>
<dbReference type="PANTHER" id="PTHR11685">
    <property type="entry name" value="RBR FAMILY RING FINGER AND IBR DOMAIN-CONTAINING"/>
    <property type="match status" value="1"/>
</dbReference>
<dbReference type="SUPFAM" id="SSF57850">
    <property type="entry name" value="RING/U-box"/>
    <property type="match status" value="1"/>
</dbReference>
<evidence type="ECO:0000256" key="1">
    <source>
        <dbReference type="ARBA" id="ARBA00022679"/>
    </source>
</evidence>
<feature type="domain" description="RING-type" evidence="8">
    <location>
        <begin position="1"/>
        <end position="259"/>
    </location>
</feature>
<feature type="coiled-coil region" evidence="7">
    <location>
        <begin position="99"/>
        <end position="126"/>
    </location>
</feature>
<dbReference type="EMBL" id="MN738876">
    <property type="protein sequence ID" value="QHT29360.1"/>
    <property type="molecule type" value="Genomic_DNA"/>
</dbReference>
<protein>
    <recommendedName>
        <fullName evidence="8">RING-type domain-containing protein</fullName>
    </recommendedName>
</protein>
<keyword evidence="4" id="KW-0863">Zinc-finger</keyword>
<reference evidence="9" key="1">
    <citation type="journal article" date="2020" name="Nature">
        <title>Giant virus diversity and host interactions through global metagenomics.</title>
        <authorList>
            <person name="Schulz F."/>
            <person name="Roux S."/>
            <person name="Paez-Espino D."/>
            <person name="Jungbluth S."/>
            <person name="Walsh D.A."/>
            <person name="Denef V.J."/>
            <person name="McMahon K.D."/>
            <person name="Konstantinidis K.T."/>
            <person name="Eloe-Fadrosh E.A."/>
            <person name="Kyrpides N.C."/>
            <person name="Woyke T."/>
        </authorList>
    </citation>
    <scope>NUCLEOTIDE SEQUENCE</scope>
    <source>
        <strain evidence="9">GVMAG-M-3300005589-24</strain>
    </source>
</reference>
<dbReference type="InterPro" id="IPR031127">
    <property type="entry name" value="E3_UB_ligase_RBR"/>
</dbReference>